<sequence>MSNETLTLRKTANSLDLILDRAILKNEITLENGSIKVSEKVSAATKRALESSIGVKVIPGGVLVGTHIGKLTPSYLELVRKRNARSLINQRYSQLGGYGSRLGLPTGDVVSDGKGGYKMDFRGGTIGTDGGANVWADSTLRVELWMVGLHCVLKQEVEDEVYGSITALMPSFGGSSVNIIPEFKFRHDGERIVNLGIKLYDGPPADLLLTGNLVEKDNSSEIVQYKAKVEQWARQAVAAFGGAVGSAAESMGADNGLIKDITGLLFNLVAGIFGMNDDPYTPQTINIFANDLISGNYGHYTRSYKSRSVNYTHAFDLTGFDDGNDKGIYTMFIDARVFNQSQRL</sequence>
<dbReference type="AlphaFoldDB" id="A0A1H4BRE9"/>
<organism evidence="1 2">
    <name type="scientific">Pedobacter hartonius</name>
    <dbReference type="NCBI Taxonomy" id="425514"/>
    <lineage>
        <taxon>Bacteria</taxon>
        <taxon>Pseudomonadati</taxon>
        <taxon>Bacteroidota</taxon>
        <taxon>Sphingobacteriia</taxon>
        <taxon>Sphingobacteriales</taxon>
        <taxon>Sphingobacteriaceae</taxon>
        <taxon>Pedobacter</taxon>
    </lineage>
</organism>
<evidence type="ECO:0000313" key="1">
    <source>
        <dbReference type="EMBL" id="SEA50660.1"/>
    </source>
</evidence>
<dbReference type="Proteomes" id="UP000198850">
    <property type="component" value="Unassembled WGS sequence"/>
</dbReference>
<gene>
    <name evidence="1" type="ORF">SAMN05443550_103442</name>
</gene>
<dbReference type="STRING" id="425514.SAMN05443550_103442"/>
<evidence type="ECO:0000313" key="2">
    <source>
        <dbReference type="Proteomes" id="UP000198850"/>
    </source>
</evidence>
<dbReference type="OrthoDB" id="9757546at2"/>
<keyword evidence="2" id="KW-1185">Reference proteome</keyword>
<proteinExistence type="predicted"/>
<protein>
    <submittedName>
        <fullName evidence="1">Uncharacterized protein</fullName>
    </submittedName>
</protein>
<reference evidence="1 2" key="1">
    <citation type="submission" date="2016-10" db="EMBL/GenBank/DDBJ databases">
        <authorList>
            <person name="de Groot N.N."/>
        </authorList>
    </citation>
    <scope>NUCLEOTIDE SEQUENCE [LARGE SCALE GENOMIC DNA]</scope>
    <source>
        <strain evidence="1 2">DSM 19033</strain>
    </source>
</reference>
<dbReference type="EMBL" id="FNRA01000003">
    <property type="protein sequence ID" value="SEA50660.1"/>
    <property type="molecule type" value="Genomic_DNA"/>
</dbReference>
<name>A0A1H4BRE9_9SPHI</name>
<dbReference type="RefSeq" id="WP_090556047.1">
    <property type="nucleotide sequence ID" value="NZ_FNRA01000003.1"/>
</dbReference>
<accession>A0A1H4BRE9</accession>